<accession>A0A383VA49</accession>
<keyword evidence="1" id="KW-0472">Membrane</keyword>
<dbReference type="SUPFAM" id="SSF48452">
    <property type="entry name" value="TPR-like"/>
    <property type="match status" value="1"/>
</dbReference>
<protein>
    <submittedName>
        <fullName evidence="2">Uncharacterized protein</fullName>
    </submittedName>
</protein>
<evidence type="ECO:0000256" key="1">
    <source>
        <dbReference type="SAM" id="Phobius"/>
    </source>
</evidence>
<feature type="transmembrane region" description="Helical" evidence="1">
    <location>
        <begin position="49"/>
        <end position="70"/>
    </location>
</feature>
<name>A0A383VA49_TETOB</name>
<keyword evidence="1" id="KW-1133">Transmembrane helix</keyword>
<gene>
    <name evidence="2" type="ORF">BQ4739_LOCUS2370</name>
</gene>
<dbReference type="Proteomes" id="UP000256970">
    <property type="component" value="Unassembled WGS sequence"/>
</dbReference>
<sequence>MSRHVCTSSKLAPSCAWSRQQHSRSFSTRHISAPASVRRSTVLVAGGGAAAWLVAGGLVAAGAAAASGLFGGDNPQQLVRSGMNKFRQNDVEGSLQDFDRALAASPQLNPYLWQRGLSLYYVQQYTAGAKQFRDDVAVNPNDTEESIWAFLCEAQLEGPEAARQNMLKVGRDPRPVMRAAYECFQSGSSPDSILAAANDNGGHDSFYALLYVGLWHEAHGNTAEAEKAMVQAVQTQYAQLSGDYMASLAKVHCQRRSWTV</sequence>
<dbReference type="PANTHER" id="PTHR47908:SF2">
    <property type="entry name" value="TETRATRICOPEPTIDE REPEAT (TPR)-LIKE SUPERFAMILY PROTEIN"/>
    <property type="match status" value="1"/>
</dbReference>
<keyword evidence="1" id="KW-0812">Transmembrane</keyword>
<dbReference type="PANTHER" id="PTHR47908">
    <property type="match status" value="1"/>
</dbReference>
<dbReference type="Gene3D" id="1.25.40.10">
    <property type="entry name" value="Tetratricopeptide repeat domain"/>
    <property type="match status" value="1"/>
</dbReference>
<keyword evidence="3" id="KW-1185">Reference proteome</keyword>
<proteinExistence type="predicted"/>
<organism evidence="2 3">
    <name type="scientific">Tetradesmus obliquus</name>
    <name type="common">Green alga</name>
    <name type="synonym">Acutodesmus obliquus</name>
    <dbReference type="NCBI Taxonomy" id="3088"/>
    <lineage>
        <taxon>Eukaryota</taxon>
        <taxon>Viridiplantae</taxon>
        <taxon>Chlorophyta</taxon>
        <taxon>core chlorophytes</taxon>
        <taxon>Chlorophyceae</taxon>
        <taxon>CS clade</taxon>
        <taxon>Sphaeropleales</taxon>
        <taxon>Scenedesmaceae</taxon>
        <taxon>Tetradesmus</taxon>
    </lineage>
</organism>
<evidence type="ECO:0000313" key="2">
    <source>
        <dbReference type="EMBL" id="SZX61813.1"/>
    </source>
</evidence>
<evidence type="ECO:0000313" key="3">
    <source>
        <dbReference type="Proteomes" id="UP000256970"/>
    </source>
</evidence>
<dbReference type="AlphaFoldDB" id="A0A383VA49"/>
<dbReference type="EMBL" id="FNXT01000178">
    <property type="protein sequence ID" value="SZX61813.1"/>
    <property type="molecule type" value="Genomic_DNA"/>
</dbReference>
<dbReference type="InterPro" id="IPR011990">
    <property type="entry name" value="TPR-like_helical_dom_sf"/>
</dbReference>
<reference evidence="2 3" key="1">
    <citation type="submission" date="2016-10" db="EMBL/GenBank/DDBJ databases">
        <authorList>
            <person name="Cai Z."/>
        </authorList>
    </citation>
    <scope>NUCLEOTIDE SEQUENCE [LARGE SCALE GENOMIC DNA]</scope>
</reference>
<dbReference type="GO" id="GO:0009507">
    <property type="term" value="C:chloroplast"/>
    <property type="evidence" value="ECO:0007669"/>
    <property type="project" value="TreeGrafter"/>
</dbReference>